<dbReference type="PANTHER" id="PTHR33055">
    <property type="entry name" value="TRANSPOSASE FOR INSERTION SEQUENCE ELEMENT IS1111A"/>
    <property type="match status" value="1"/>
</dbReference>
<dbReference type="PANTHER" id="PTHR33055:SF3">
    <property type="entry name" value="PUTATIVE TRANSPOSASE FOR IS117-RELATED"/>
    <property type="match status" value="1"/>
</dbReference>
<dbReference type="NCBIfam" id="NF033542">
    <property type="entry name" value="transpos_IS110"/>
    <property type="match status" value="1"/>
</dbReference>
<evidence type="ECO:0000259" key="2">
    <source>
        <dbReference type="Pfam" id="PF02371"/>
    </source>
</evidence>
<dbReference type="InterPro" id="IPR002525">
    <property type="entry name" value="Transp_IS110-like_N"/>
</dbReference>
<feature type="domain" description="Transposase IS110-like N-terminal" evidence="1">
    <location>
        <begin position="4"/>
        <end position="148"/>
    </location>
</feature>
<dbReference type="InterPro" id="IPR047650">
    <property type="entry name" value="Transpos_IS110"/>
</dbReference>
<dbReference type="GO" id="GO:0006313">
    <property type="term" value="P:DNA transposition"/>
    <property type="evidence" value="ECO:0007669"/>
    <property type="project" value="InterPro"/>
</dbReference>
<dbReference type="Pfam" id="PF01548">
    <property type="entry name" value="DEDD_Tnp_IS110"/>
    <property type="match status" value="1"/>
</dbReference>
<name>X0ZTB6_9ZZZZ</name>
<sequence>MYYIGIDVSKKDLSVFDGKKDLKFINKEGLKSFKKYLKKKVNFSDLVITFEPTGVYSLYLKEFCAKNSIKAYIVNPKKSHNFTRALGKRSKTDKIDARILYQFHKLIDLKDIQVPKVDQQAKALASYLTSYEFALKQRVALSNHLESLRDKELITLIKKDLKRAKKLEDKIFNDILEYVSKNQNLKEDYQRLLTISGVGDKAAIALLTLFKTYQGTNRAQITALAGLDPVRRESGTSVKGKVKISKNGKGIYRKIFYLPTICATVHNQKIRVFYQRLLAHHKIKKLAVIASMRKILLIAHAMYRDKTEYIAA</sequence>
<accession>X0ZTB6</accession>
<dbReference type="InterPro" id="IPR003346">
    <property type="entry name" value="Transposase_20"/>
</dbReference>
<comment type="caution">
    <text evidence="3">The sequence shown here is derived from an EMBL/GenBank/DDBJ whole genome shotgun (WGS) entry which is preliminary data.</text>
</comment>
<gene>
    <name evidence="3" type="ORF">S01H4_02353</name>
</gene>
<feature type="domain" description="Transposase IS116/IS110/IS902 C-terminal" evidence="2">
    <location>
        <begin position="190"/>
        <end position="275"/>
    </location>
</feature>
<evidence type="ECO:0000313" key="3">
    <source>
        <dbReference type="EMBL" id="GAG73065.1"/>
    </source>
</evidence>
<organism evidence="3">
    <name type="scientific">marine sediment metagenome</name>
    <dbReference type="NCBI Taxonomy" id="412755"/>
    <lineage>
        <taxon>unclassified sequences</taxon>
        <taxon>metagenomes</taxon>
        <taxon>ecological metagenomes</taxon>
    </lineage>
</organism>
<dbReference type="AlphaFoldDB" id="X0ZTB6"/>
<dbReference type="Pfam" id="PF02371">
    <property type="entry name" value="Transposase_20"/>
    <property type="match status" value="1"/>
</dbReference>
<evidence type="ECO:0000259" key="1">
    <source>
        <dbReference type="Pfam" id="PF01548"/>
    </source>
</evidence>
<proteinExistence type="predicted"/>
<dbReference type="EMBL" id="BART01000504">
    <property type="protein sequence ID" value="GAG73065.1"/>
    <property type="molecule type" value="Genomic_DNA"/>
</dbReference>
<dbReference type="GO" id="GO:0003677">
    <property type="term" value="F:DNA binding"/>
    <property type="evidence" value="ECO:0007669"/>
    <property type="project" value="InterPro"/>
</dbReference>
<reference evidence="3" key="1">
    <citation type="journal article" date="2014" name="Front. Microbiol.">
        <title>High frequency of phylogenetically diverse reductive dehalogenase-homologous genes in deep subseafloor sedimentary metagenomes.</title>
        <authorList>
            <person name="Kawai M."/>
            <person name="Futagami T."/>
            <person name="Toyoda A."/>
            <person name="Takaki Y."/>
            <person name="Nishi S."/>
            <person name="Hori S."/>
            <person name="Arai W."/>
            <person name="Tsubouchi T."/>
            <person name="Morono Y."/>
            <person name="Uchiyama I."/>
            <person name="Ito T."/>
            <person name="Fujiyama A."/>
            <person name="Inagaki F."/>
            <person name="Takami H."/>
        </authorList>
    </citation>
    <scope>NUCLEOTIDE SEQUENCE</scope>
    <source>
        <strain evidence="3">Expedition CK06-06</strain>
    </source>
</reference>
<dbReference type="GO" id="GO:0004803">
    <property type="term" value="F:transposase activity"/>
    <property type="evidence" value="ECO:0007669"/>
    <property type="project" value="InterPro"/>
</dbReference>
<protein>
    <submittedName>
        <fullName evidence="3">Uncharacterized protein</fullName>
    </submittedName>
</protein>